<evidence type="ECO:0000256" key="4">
    <source>
        <dbReference type="SAM" id="Phobius"/>
    </source>
</evidence>
<feature type="domain" description="Methyl-accepting transducer" evidence="5">
    <location>
        <begin position="338"/>
        <end position="567"/>
    </location>
</feature>
<reference evidence="6 7" key="1">
    <citation type="submission" date="2016-03" db="EMBL/GenBank/DDBJ databases">
        <authorList>
            <person name="Ploux O."/>
        </authorList>
    </citation>
    <scope>NUCLEOTIDE SEQUENCE [LARGE SCALE GENOMIC DNA]</scope>
    <source>
        <strain evidence="6 7">EC13</strain>
    </source>
</reference>
<proteinExistence type="inferred from homology"/>
<protein>
    <recommendedName>
        <fullName evidence="5">Methyl-accepting transducer domain-containing protein</fullName>
    </recommendedName>
</protein>
<evidence type="ECO:0000313" key="7">
    <source>
        <dbReference type="Proteomes" id="UP000075799"/>
    </source>
</evidence>
<feature type="transmembrane region" description="Helical" evidence="4">
    <location>
        <begin position="300"/>
        <end position="318"/>
    </location>
</feature>
<dbReference type="EMBL" id="LUKD01000001">
    <property type="protein sequence ID" value="KYG68716.1"/>
    <property type="molecule type" value="Genomic_DNA"/>
</dbReference>
<keyword evidence="3" id="KW-0807">Transducer</keyword>
<dbReference type="GO" id="GO:0004888">
    <property type="term" value="F:transmembrane signaling receptor activity"/>
    <property type="evidence" value="ECO:0007669"/>
    <property type="project" value="TreeGrafter"/>
</dbReference>
<gene>
    <name evidence="6" type="ORF">AZI87_05660</name>
</gene>
<keyword evidence="4" id="KW-0812">Transmembrane</keyword>
<keyword evidence="4" id="KW-1133">Transmembrane helix</keyword>
<comment type="similarity">
    <text evidence="2">Belongs to the methyl-accepting chemotaxis (MCP) protein family.</text>
</comment>
<dbReference type="PROSITE" id="PS50111">
    <property type="entry name" value="CHEMOTAXIS_TRANSDUC_2"/>
    <property type="match status" value="1"/>
</dbReference>
<dbReference type="InterPro" id="IPR051310">
    <property type="entry name" value="MCP_chemotaxis"/>
</dbReference>
<sequence length="604" mass="65968">MEKIPLKWRLIINIFIFTLPIVVLTVLMYRSESVNVDFSLKEYEGNELQKSYEALWQELVHLQLGTTDKSPEDSLQRLEAQYHLREELLQFSDAELAKRKREIASFQELSSLIKEKKWSEAISSVKTAITHLGDTSNLILDPDLDSYYMMDISLLALPQMQDRLASITGNLDALYVNGSDVDRRIQAALYATQLEESDLNRIIADSQTAINEDPNFYGTSSSLQERIPAEVSILSNSVKDVIEKLRALSRGESVERTALFQSGMKAIDQSFASWTVANAELEVLLKVRIQTLQDGRAKSLIYSGLALLVTILISIYIGNTIGQSLTSILKSITRLKQSADTSQEVSAVLQNASQSVHQKVTEQAATIEETAASIEEINGMLKVSTESSQQAAAVATNANASAVNGQAEIMAVLNSMKDIAMSSKKIVETITVIDDIAFQTNLLALNASVEAARAGEQGKGFAVVADAVRSLAQKSATSAKEINSLLKENVSLVDSSQARADQAAKLLHDIVSSVQKVTALNTEIAGATKEQAVGLIHISKLISAFEKATNENKDSMKEVSDASDEVFAQVHLLNEIITQLEMDVRGRSAVLQKSSSPSQILAEA</sequence>
<comment type="caution">
    <text evidence="6">The sequence shown here is derived from an EMBL/GenBank/DDBJ whole genome shotgun (WGS) entry which is preliminary data.</text>
</comment>
<evidence type="ECO:0000256" key="2">
    <source>
        <dbReference type="ARBA" id="ARBA00029447"/>
    </source>
</evidence>
<dbReference type="Proteomes" id="UP000075799">
    <property type="component" value="Unassembled WGS sequence"/>
</dbReference>
<dbReference type="SUPFAM" id="SSF58104">
    <property type="entry name" value="Methyl-accepting chemotaxis protein (MCP) signaling domain"/>
    <property type="match status" value="1"/>
</dbReference>
<dbReference type="Gene3D" id="1.10.287.950">
    <property type="entry name" value="Methyl-accepting chemotaxis protein"/>
    <property type="match status" value="1"/>
</dbReference>
<feature type="transmembrane region" description="Helical" evidence="4">
    <location>
        <begin position="6"/>
        <end position="29"/>
    </location>
</feature>
<keyword evidence="4" id="KW-0472">Membrane</keyword>
<evidence type="ECO:0000256" key="3">
    <source>
        <dbReference type="PROSITE-ProRule" id="PRU00284"/>
    </source>
</evidence>
<dbReference type="GO" id="GO:0007165">
    <property type="term" value="P:signal transduction"/>
    <property type="evidence" value="ECO:0007669"/>
    <property type="project" value="UniProtKB-KW"/>
</dbReference>
<keyword evidence="1" id="KW-0145">Chemotaxis</keyword>
<dbReference type="PANTHER" id="PTHR43531:SF11">
    <property type="entry name" value="METHYL-ACCEPTING CHEMOTAXIS PROTEIN 3"/>
    <property type="match status" value="1"/>
</dbReference>
<dbReference type="InterPro" id="IPR004089">
    <property type="entry name" value="MCPsignal_dom"/>
</dbReference>
<dbReference type="Pfam" id="PF00015">
    <property type="entry name" value="MCPsignal"/>
    <property type="match status" value="1"/>
</dbReference>
<organism evidence="6 7">
    <name type="scientific">Bdellovibrio bacteriovorus</name>
    <dbReference type="NCBI Taxonomy" id="959"/>
    <lineage>
        <taxon>Bacteria</taxon>
        <taxon>Pseudomonadati</taxon>
        <taxon>Bdellovibrionota</taxon>
        <taxon>Bdellovibrionia</taxon>
        <taxon>Bdellovibrionales</taxon>
        <taxon>Pseudobdellovibrionaceae</taxon>
        <taxon>Bdellovibrio</taxon>
    </lineage>
</organism>
<dbReference type="AlphaFoldDB" id="A0A162GQM6"/>
<dbReference type="GO" id="GO:0005886">
    <property type="term" value="C:plasma membrane"/>
    <property type="evidence" value="ECO:0007669"/>
    <property type="project" value="TreeGrafter"/>
</dbReference>
<name>A0A162GQM6_BDEBC</name>
<dbReference type="PANTHER" id="PTHR43531">
    <property type="entry name" value="PROTEIN ICFG"/>
    <property type="match status" value="1"/>
</dbReference>
<evidence type="ECO:0000259" key="5">
    <source>
        <dbReference type="PROSITE" id="PS50111"/>
    </source>
</evidence>
<accession>A0A162GQM6</accession>
<evidence type="ECO:0000256" key="1">
    <source>
        <dbReference type="ARBA" id="ARBA00022500"/>
    </source>
</evidence>
<dbReference type="SMART" id="SM00283">
    <property type="entry name" value="MA"/>
    <property type="match status" value="1"/>
</dbReference>
<dbReference type="GO" id="GO:0006935">
    <property type="term" value="P:chemotaxis"/>
    <property type="evidence" value="ECO:0007669"/>
    <property type="project" value="UniProtKB-KW"/>
</dbReference>
<evidence type="ECO:0000313" key="6">
    <source>
        <dbReference type="EMBL" id="KYG68716.1"/>
    </source>
</evidence>